<keyword evidence="4" id="KW-1185">Reference proteome</keyword>
<proteinExistence type="predicted"/>
<dbReference type="PANTHER" id="PTHR48101">
    <property type="entry name" value="METHYLMALONYL-COA MUTASE, MITOCHONDRIAL-RELATED"/>
    <property type="match status" value="1"/>
</dbReference>
<gene>
    <name evidence="3" type="ORF">GCM10010422_49680</name>
</gene>
<dbReference type="EMBL" id="BAAATL010000026">
    <property type="protein sequence ID" value="GAA2495979.1"/>
    <property type="molecule type" value="Genomic_DNA"/>
</dbReference>
<dbReference type="Proteomes" id="UP001501721">
    <property type="component" value="Unassembled WGS sequence"/>
</dbReference>
<evidence type="ECO:0000313" key="3">
    <source>
        <dbReference type="EMBL" id="GAA2495979.1"/>
    </source>
</evidence>
<dbReference type="InterPro" id="IPR006099">
    <property type="entry name" value="MeMalonylCoA_mutase_a/b_cat"/>
</dbReference>
<sequence>MSLATRTTATAGPLAYPARGSAGDCNAHLSRQVERGARHLLICADRPTGLGMDSDDPAVRGSVGRCGGAVDSIDDMRVLLRGLPLDEITATLLAEPPGAALLVVLWALVAQERGVGGRCRVEVLLRPSPGSAADGYDAPSMSLLTAVCAPAGIPVRAASPGELRQGGQFPRTGWDMESYGLALSPLGVIEVAQAERLAKLRAWRCEDRLDAALAALRDAAGRPADMWLRGALGDALAAGATLAEVSGVLDAARRAVRVRT</sequence>
<reference evidence="3 4" key="1">
    <citation type="journal article" date="2019" name="Int. J. Syst. Evol. Microbiol.">
        <title>The Global Catalogue of Microorganisms (GCM) 10K type strain sequencing project: providing services to taxonomists for standard genome sequencing and annotation.</title>
        <authorList>
            <consortium name="The Broad Institute Genomics Platform"/>
            <consortium name="The Broad Institute Genome Sequencing Center for Infectious Disease"/>
            <person name="Wu L."/>
            <person name="Ma J."/>
        </authorList>
    </citation>
    <scope>NUCLEOTIDE SEQUENCE [LARGE SCALE GENOMIC DNA]</scope>
    <source>
        <strain evidence="3 4">JCM 6923</strain>
    </source>
</reference>
<evidence type="ECO:0000256" key="1">
    <source>
        <dbReference type="ARBA" id="ARBA00011870"/>
    </source>
</evidence>
<comment type="subunit">
    <text evidence="1">Heterodimer of an alpha and a beta chain.</text>
</comment>
<dbReference type="InterPro" id="IPR016176">
    <property type="entry name" value="Cbl-dep_enz_cat"/>
</dbReference>
<dbReference type="PANTHER" id="PTHR48101:SF1">
    <property type="entry name" value="METHYLMALONYL-COA MUTASE, LARGE SUBUNIT"/>
    <property type="match status" value="1"/>
</dbReference>
<feature type="domain" description="Methylmalonyl-CoA mutase alpha/beta chain catalytic" evidence="2">
    <location>
        <begin position="19"/>
        <end position="115"/>
    </location>
</feature>
<organism evidence="3 4">
    <name type="scientific">Streptomyces graminearus</name>
    <dbReference type="NCBI Taxonomy" id="284030"/>
    <lineage>
        <taxon>Bacteria</taxon>
        <taxon>Bacillati</taxon>
        <taxon>Actinomycetota</taxon>
        <taxon>Actinomycetes</taxon>
        <taxon>Kitasatosporales</taxon>
        <taxon>Streptomycetaceae</taxon>
        <taxon>Streptomyces</taxon>
    </lineage>
</organism>
<dbReference type="Gene3D" id="3.20.20.240">
    <property type="entry name" value="Methylmalonyl-CoA mutase"/>
    <property type="match status" value="2"/>
</dbReference>
<dbReference type="RefSeq" id="WP_346078622.1">
    <property type="nucleotide sequence ID" value="NZ_BAAATL010000026.1"/>
</dbReference>
<dbReference type="Pfam" id="PF01642">
    <property type="entry name" value="MM_CoA_mutase"/>
    <property type="match status" value="1"/>
</dbReference>
<accession>A0ABN3M5W1</accession>
<name>A0ABN3M5W1_9ACTN</name>
<evidence type="ECO:0000259" key="2">
    <source>
        <dbReference type="Pfam" id="PF01642"/>
    </source>
</evidence>
<protein>
    <recommendedName>
        <fullName evidence="2">Methylmalonyl-CoA mutase alpha/beta chain catalytic domain-containing protein</fullName>
    </recommendedName>
</protein>
<evidence type="ECO:0000313" key="4">
    <source>
        <dbReference type="Proteomes" id="UP001501721"/>
    </source>
</evidence>
<dbReference type="SUPFAM" id="SSF51703">
    <property type="entry name" value="Cobalamin (vitamin B12)-dependent enzymes"/>
    <property type="match status" value="1"/>
</dbReference>
<comment type="caution">
    <text evidence="3">The sequence shown here is derived from an EMBL/GenBank/DDBJ whole genome shotgun (WGS) entry which is preliminary data.</text>
</comment>